<comment type="caution">
    <text evidence="2">Lacks conserved residue(s) required for the propagation of feature annotation.</text>
</comment>
<dbReference type="AlphaFoldDB" id="A0A6S7HJX1"/>
<dbReference type="Gene3D" id="3.90.1750.10">
    <property type="entry name" value="Hect, E3 ligase catalytic domains"/>
    <property type="match status" value="1"/>
</dbReference>
<dbReference type="Gene3D" id="3.30.2410.10">
    <property type="entry name" value="Hect, E3 ligase catalytic domain"/>
    <property type="match status" value="1"/>
</dbReference>
<evidence type="ECO:0000256" key="1">
    <source>
        <dbReference type="ARBA" id="ARBA00022786"/>
    </source>
</evidence>
<organism evidence="4 5">
    <name type="scientific">Paramuricea clavata</name>
    <name type="common">Red gorgonian</name>
    <name type="synonym">Violescent sea-whip</name>
    <dbReference type="NCBI Taxonomy" id="317549"/>
    <lineage>
        <taxon>Eukaryota</taxon>
        <taxon>Metazoa</taxon>
        <taxon>Cnidaria</taxon>
        <taxon>Anthozoa</taxon>
        <taxon>Octocorallia</taxon>
        <taxon>Malacalcyonacea</taxon>
        <taxon>Plexauridae</taxon>
        <taxon>Paramuricea</taxon>
    </lineage>
</organism>
<evidence type="ECO:0000256" key="2">
    <source>
        <dbReference type="PROSITE-ProRule" id="PRU00104"/>
    </source>
</evidence>
<dbReference type="GO" id="GO:0004842">
    <property type="term" value="F:ubiquitin-protein transferase activity"/>
    <property type="evidence" value="ECO:0007669"/>
    <property type="project" value="InterPro"/>
</dbReference>
<dbReference type="Pfam" id="PF00632">
    <property type="entry name" value="HECT"/>
    <property type="match status" value="1"/>
</dbReference>
<name>A0A6S7HJX1_PARCT</name>
<proteinExistence type="predicted"/>
<dbReference type="InterPro" id="IPR035983">
    <property type="entry name" value="Hect_E3_ubiquitin_ligase"/>
</dbReference>
<reference evidence="4" key="1">
    <citation type="submission" date="2020-04" db="EMBL/GenBank/DDBJ databases">
        <authorList>
            <person name="Alioto T."/>
            <person name="Alioto T."/>
            <person name="Gomez Garrido J."/>
        </authorList>
    </citation>
    <scope>NUCLEOTIDE SEQUENCE</scope>
    <source>
        <strain evidence="4">A484AB</strain>
    </source>
</reference>
<keyword evidence="4" id="KW-0436">Ligase</keyword>
<dbReference type="GO" id="GO:0016874">
    <property type="term" value="F:ligase activity"/>
    <property type="evidence" value="ECO:0007669"/>
    <property type="project" value="UniProtKB-KW"/>
</dbReference>
<dbReference type="EMBL" id="CACRXK020004701">
    <property type="protein sequence ID" value="CAB4003703.1"/>
    <property type="molecule type" value="Genomic_DNA"/>
</dbReference>
<keyword evidence="1 2" id="KW-0833">Ubl conjugation pathway</keyword>
<accession>A0A6S7HJX1</accession>
<dbReference type="InterPro" id="IPR000569">
    <property type="entry name" value="HECT_dom"/>
</dbReference>
<comment type="caution">
    <text evidence="4">The sequence shown here is derived from an EMBL/GenBank/DDBJ whole genome shotgun (WGS) entry which is preliminary data.</text>
</comment>
<evidence type="ECO:0000313" key="4">
    <source>
        <dbReference type="EMBL" id="CAB4003703.1"/>
    </source>
</evidence>
<feature type="region of interest" description="Disordered" evidence="3">
    <location>
        <begin position="24"/>
        <end position="78"/>
    </location>
</feature>
<feature type="active site" description="Glycyl thioester intermediate" evidence="2">
    <location>
        <position position="726"/>
    </location>
</feature>
<dbReference type="Proteomes" id="UP001152795">
    <property type="component" value="Unassembled WGS sequence"/>
</dbReference>
<dbReference type="OrthoDB" id="5948939at2759"/>
<evidence type="ECO:0000256" key="3">
    <source>
        <dbReference type="SAM" id="MobiDB-lite"/>
    </source>
</evidence>
<dbReference type="SUPFAM" id="SSF56204">
    <property type="entry name" value="Hect, E3 ligase catalytic domain"/>
    <property type="match status" value="1"/>
</dbReference>
<keyword evidence="5" id="KW-1185">Reference proteome</keyword>
<dbReference type="SMART" id="SM00119">
    <property type="entry name" value="HECTc"/>
    <property type="match status" value="1"/>
</dbReference>
<gene>
    <name evidence="4" type="ORF">PACLA_8A017627</name>
</gene>
<sequence>MADPAVKHVVAVLKTVLDEIQSNLTDESQKPSSSANVPSIPSTSTGIRHRSIPSTSTGIRHRSIPSTSTGIRHRSIPSTSAGAGFAEAARRDFSLSFPSLGGGGKRMPLSQPKREVKRAKAVVFQPRKTWTHDFCLLSNPSCNVTPSISQLTKLKDAGLGRKRITFPDKKASFMKFKSSLEEEYPKLKDQDGAFEIMRAQGGGNSRPLHLIKIPSEGYNIPYLREVIGTTTLLYIRPIKCVISTEKSDVEATSTSPTTECSGCQERMPISSLRQHKFECKSMICNSDDSDDEINMHKEDTKSSTASKFHEEKKNSQHDEVISILDDGEGTSKQTWSSQLKHVFPDSEMEELEEVSLQSASLDEAAELMLNKLGNDEDEATSIEDLVETFAKRNSLESGEDEFVIVDRESFWIDVIRFYKKAIGKPELLKRELSVSFKNEDGLDGGAMKIEFFSLALQEVKNRLFEGNEANLIPIKDATKCLLFQLAGMIISHSLSQQASIGFPVLAPYVYVYMVGAGEDEVATLMNKSFIPLDASTSVLHDFLTSLAGCENDADVESLLEKNKMSEAFWQLINSSRWPKEQVIDIETRDFLLQHLVYHELLTSQKNEIEELKEGLKSLGLLDLIAKNAEIFLFCADKSRQINADVLNDMMLSISPSNFAEEQSQKWFLEYLGLKADPDFPGDSRCRSLLQFWTGWSVVPFSGLTKRLKVIFLPDDDKCCLPTTSACTKTLRLPTVHSSRGKFFQSMDVALKYGKVGFPNP</sequence>
<protein>
    <submittedName>
        <fullName evidence="4">G2 M phase-specific E3 ubiquitin- ligase-like</fullName>
    </submittedName>
</protein>
<dbReference type="PROSITE" id="PS50237">
    <property type="entry name" value="HECT"/>
    <property type="match status" value="2"/>
</dbReference>
<evidence type="ECO:0000313" key="5">
    <source>
        <dbReference type="Proteomes" id="UP001152795"/>
    </source>
</evidence>